<dbReference type="Proteomes" id="UP000720344">
    <property type="component" value="Unassembled WGS sequence"/>
</dbReference>
<dbReference type="SUPFAM" id="SSF103088">
    <property type="entry name" value="OmpA-like"/>
    <property type="match status" value="1"/>
</dbReference>
<comment type="caution">
    <text evidence="3">The sequence shown here is derived from an EMBL/GenBank/DDBJ whole genome shotgun (WGS) entry which is preliminary data.</text>
</comment>
<dbReference type="PANTHER" id="PTHR30329">
    <property type="entry name" value="STATOR ELEMENT OF FLAGELLAR MOTOR COMPLEX"/>
    <property type="match status" value="1"/>
</dbReference>
<accession>A0ABX0WNY1</accession>
<evidence type="ECO:0000256" key="1">
    <source>
        <dbReference type="PROSITE-ProRule" id="PRU00473"/>
    </source>
</evidence>
<proteinExistence type="predicted"/>
<dbReference type="Pfam" id="PF00691">
    <property type="entry name" value="OmpA"/>
    <property type="match status" value="1"/>
</dbReference>
<dbReference type="PROSITE" id="PS51123">
    <property type="entry name" value="OMPA_2"/>
    <property type="match status" value="1"/>
</dbReference>
<organism evidence="3 4">
    <name type="scientific">Rhodocyclus gracilis</name>
    <dbReference type="NCBI Taxonomy" id="2929842"/>
    <lineage>
        <taxon>Bacteria</taxon>
        <taxon>Pseudomonadati</taxon>
        <taxon>Pseudomonadota</taxon>
        <taxon>Betaproteobacteria</taxon>
        <taxon>Rhodocyclales</taxon>
        <taxon>Rhodocyclaceae</taxon>
        <taxon>Rhodocyclus</taxon>
    </lineage>
</organism>
<dbReference type="InterPro" id="IPR036737">
    <property type="entry name" value="OmpA-like_sf"/>
</dbReference>
<evidence type="ECO:0000313" key="4">
    <source>
        <dbReference type="Proteomes" id="UP000720344"/>
    </source>
</evidence>
<dbReference type="RefSeq" id="WP_167682677.1">
    <property type="nucleotide sequence ID" value="NZ_JAATWB010000012.1"/>
</dbReference>
<protein>
    <submittedName>
        <fullName evidence="3">OmpA family protein</fullName>
    </submittedName>
</protein>
<dbReference type="EMBL" id="JAATWB010000012">
    <property type="protein sequence ID" value="NJA90123.1"/>
    <property type="molecule type" value="Genomic_DNA"/>
</dbReference>
<dbReference type="InterPro" id="IPR050330">
    <property type="entry name" value="Bact_OuterMem_StrucFunc"/>
</dbReference>
<evidence type="ECO:0000313" key="3">
    <source>
        <dbReference type="EMBL" id="NJA90123.1"/>
    </source>
</evidence>
<dbReference type="PANTHER" id="PTHR30329:SF21">
    <property type="entry name" value="LIPOPROTEIN YIAD-RELATED"/>
    <property type="match status" value="1"/>
</dbReference>
<dbReference type="Gene3D" id="3.30.1330.60">
    <property type="entry name" value="OmpA-like domain"/>
    <property type="match status" value="1"/>
</dbReference>
<keyword evidence="4" id="KW-1185">Reference proteome</keyword>
<sequence>MRHVVTPPSRTSARHRAGELLLAGALAAVLAGCAPKSYVVLLESPDGTTGKVIVKGARGEQLISTARYGAPLDGSAAAAPVSPEKIHKDFGDAIAARPKMPTRYLLYFDNGARLTAESAALIPKIIAEAADRPAVDVSVIGHTDTSGRADGNEELSLRRATTVAKLLKDRGLKVHALSIESHGERNLLIPTPDNTYEPRNRRVEISIR</sequence>
<name>A0ABX0WNY1_9RHOO</name>
<feature type="domain" description="OmpA-like" evidence="2">
    <location>
        <begin position="95"/>
        <end position="208"/>
    </location>
</feature>
<gene>
    <name evidence="3" type="ORF">HCX48_12960</name>
</gene>
<evidence type="ECO:0000259" key="2">
    <source>
        <dbReference type="PROSITE" id="PS51123"/>
    </source>
</evidence>
<dbReference type="InterPro" id="IPR006665">
    <property type="entry name" value="OmpA-like"/>
</dbReference>
<reference evidence="4" key="1">
    <citation type="submission" date="2020-03" db="EMBL/GenBank/DDBJ databases">
        <title>Whole-genome sequence of the purple nonsulfur bacterium Rhodocyclus tenuis DSM112.</title>
        <authorList>
            <person name="Kyndt J.A."/>
            <person name="Meyer T.E."/>
        </authorList>
    </citation>
    <scope>NUCLEOTIDE SEQUENCE [LARGE SCALE GENOMIC DNA]</scope>
    <source>
        <strain evidence="4">DSM 112</strain>
    </source>
</reference>
<dbReference type="CDD" id="cd07185">
    <property type="entry name" value="OmpA_C-like"/>
    <property type="match status" value="1"/>
</dbReference>
<keyword evidence="1" id="KW-0472">Membrane</keyword>
<dbReference type="PROSITE" id="PS51257">
    <property type="entry name" value="PROKAR_LIPOPROTEIN"/>
    <property type="match status" value="1"/>
</dbReference>